<accession>A5DSK6</accession>
<dbReference type="Proteomes" id="UP000001996">
    <property type="component" value="Unassembled WGS sequence"/>
</dbReference>
<dbReference type="HOGENOM" id="CLU_380379_0_0_1"/>
<sequence>MSSPFVSSFQPITGPFNSISNRYCEEFKSNNQHQKQILKPNLSVPAATKTERNPLCKSTGEHSMMSVDGLVHESATTAPGQSKAPTLKKQSLNLPRLHSPHRPQHNLRRYSFEDSQSEFGDALEEEEEEEKEEKEEKVNESNEQHQDEQNKENASDSLTRSPPPFPASQVNTPDYHLQTSLGQINDGSNKHYNINNNSNNINNMNNMNNTQTATTAAAAAAAAATPTSSFPRPPTNILSHGYQSSISSVSSNGSSHSSPGLLNYSPKHSRKFNSFHLNRNTKNLSLNLNSHDASRGSSLDASISSSLKRPHFQNNGTNMLYTEDALHTPSVTQTPPNPPAIAQFQSLSNSEERIRTRKFKFPMPPTTENENDQISSTSSIRDGSNLFANEHTLPSNFFPDMQAPTNLNLNTNTNANANLNTSKHPHMQTLPQPPPPPPFALHSKSSPLSTPPMLQSPTQAHHNATPTKLLQNIKKMSIESPLETNFSKEITQSTHSLQLQLQLHLQQLFLLPMPMMHTPQNITYKFKSMIPEELQESSAINAYPKGPRNVLNDLIFLYSDPINKIDLNDYNLVINVAKECKNLSSTYHNQHLGEREYIHVPWSHTSNISKDLSSITEKIDEFYSKGLKVLVHCQCGVSRSACVIVAFYMMKFGMGVNEAYEMLKNGNTERVISKDIEQKELVVVVDKCDRICPNMSLIFELMEFGDKLNKLEFSTSQLLIMSPLQINL</sequence>
<dbReference type="GO" id="GO:0033550">
    <property type="term" value="F:MAP kinase tyrosine phosphatase activity"/>
    <property type="evidence" value="ECO:0007669"/>
    <property type="project" value="TreeGrafter"/>
</dbReference>
<feature type="compositionally biased region" description="Basic and acidic residues" evidence="5">
    <location>
        <begin position="134"/>
        <end position="154"/>
    </location>
</feature>
<dbReference type="OrthoDB" id="426001at2759"/>
<dbReference type="CDD" id="cd14521">
    <property type="entry name" value="DSP_fungal_SDP1-like"/>
    <property type="match status" value="1"/>
</dbReference>
<gene>
    <name evidence="8" type="ORF">LELG_00342</name>
</gene>
<comment type="similarity">
    <text evidence="1">Belongs to the protein-tyrosine phosphatase family. Non-receptor class dual specificity subfamily.</text>
</comment>
<dbReference type="PANTHER" id="PTHR10159:SF519">
    <property type="entry name" value="DUAL SPECIFICITY PROTEIN PHOSPHATASE MPK3"/>
    <property type="match status" value="1"/>
</dbReference>
<organism evidence="8 9">
    <name type="scientific">Lodderomyces elongisporus (strain ATCC 11503 / CBS 2605 / JCM 1781 / NBRC 1676 / NRRL YB-4239)</name>
    <name type="common">Yeast</name>
    <name type="synonym">Saccharomyces elongisporus</name>
    <dbReference type="NCBI Taxonomy" id="379508"/>
    <lineage>
        <taxon>Eukaryota</taxon>
        <taxon>Fungi</taxon>
        <taxon>Dikarya</taxon>
        <taxon>Ascomycota</taxon>
        <taxon>Saccharomycotina</taxon>
        <taxon>Pichiomycetes</taxon>
        <taxon>Debaryomycetaceae</taxon>
        <taxon>Candida/Lodderomyces clade</taxon>
        <taxon>Lodderomyces</taxon>
    </lineage>
</organism>
<evidence type="ECO:0000256" key="5">
    <source>
        <dbReference type="SAM" id="MobiDB-lite"/>
    </source>
</evidence>
<feature type="compositionally biased region" description="Low complexity" evidence="5">
    <location>
        <begin position="410"/>
        <end position="421"/>
    </location>
</feature>
<feature type="compositionally biased region" description="Polar residues" evidence="5">
    <location>
        <begin position="168"/>
        <end position="192"/>
    </location>
</feature>
<dbReference type="SUPFAM" id="SSF52799">
    <property type="entry name" value="(Phosphotyrosine protein) phosphatases II"/>
    <property type="match status" value="1"/>
</dbReference>
<evidence type="ECO:0000256" key="4">
    <source>
        <dbReference type="ARBA" id="ARBA00022912"/>
    </source>
</evidence>
<dbReference type="AlphaFoldDB" id="A5DSK6"/>
<dbReference type="InterPro" id="IPR000387">
    <property type="entry name" value="Tyr_Pase_dom"/>
</dbReference>
<feature type="compositionally biased region" description="Basic residues" evidence="5">
    <location>
        <begin position="98"/>
        <end position="108"/>
    </location>
</feature>
<feature type="compositionally biased region" description="Low complexity" evidence="5">
    <location>
        <begin position="244"/>
        <end position="258"/>
    </location>
</feature>
<evidence type="ECO:0000256" key="1">
    <source>
        <dbReference type="ARBA" id="ARBA00008601"/>
    </source>
</evidence>
<dbReference type="KEGG" id="lel:PVL30_000335"/>
<dbReference type="GO" id="GO:0043409">
    <property type="term" value="P:negative regulation of MAPK cascade"/>
    <property type="evidence" value="ECO:0007669"/>
    <property type="project" value="TreeGrafter"/>
</dbReference>
<protein>
    <recommendedName>
        <fullName evidence="2">protein-tyrosine-phosphatase</fullName>
        <ecNumber evidence="2">3.1.3.48</ecNumber>
    </recommendedName>
</protein>
<dbReference type="InterPro" id="IPR029021">
    <property type="entry name" value="Prot-tyrosine_phosphatase-like"/>
</dbReference>
<feature type="compositionally biased region" description="Low complexity" evidence="5">
    <location>
        <begin position="193"/>
        <end position="208"/>
    </location>
</feature>
<feature type="compositionally biased region" description="Polar residues" evidence="5">
    <location>
        <begin position="443"/>
        <end position="463"/>
    </location>
</feature>
<dbReference type="GeneID" id="5234917"/>
<feature type="region of interest" description="Disordered" evidence="5">
    <location>
        <begin position="31"/>
        <end position="208"/>
    </location>
</feature>
<dbReference type="GO" id="GO:0005829">
    <property type="term" value="C:cytosol"/>
    <property type="evidence" value="ECO:0007669"/>
    <property type="project" value="TreeGrafter"/>
</dbReference>
<feature type="domain" description="Tyrosine-protein phosphatase" evidence="6">
    <location>
        <begin position="546"/>
        <end position="710"/>
    </location>
</feature>
<dbReference type="Pfam" id="PF00782">
    <property type="entry name" value="DSPc"/>
    <property type="match status" value="1"/>
</dbReference>
<feature type="region of interest" description="Disordered" evidence="5">
    <location>
        <begin position="410"/>
        <end position="463"/>
    </location>
</feature>
<keyword evidence="4" id="KW-0904">Protein phosphatase</keyword>
<dbReference type="GO" id="GO:0005634">
    <property type="term" value="C:nucleus"/>
    <property type="evidence" value="ECO:0007669"/>
    <property type="project" value="TreeGrafter"/>
</dbReference>
<dbReference type="STRING" id="379508.A5DSK6"/>
<name>A5DSK6_LODEL</name>
<evidence type="ECO:0000259" key="7">
    <source>
        <dbReference type="PROSITE" id="PS50056"/>
    </source>
</evidence>
<dbReference type="Gene3D" id="3.90.190.10">
    <property type="entry name" value="Protein tyrosine phosphatase superfamily"/>
    <property type="match status" value="1"/>
</dbReference>
<evidence type="ECO:0000256" key="2">
    <source>
        <dbReference type="ARBA" id="ARBA00013064"/>
    </source>
</evidence>
<feature type="region of interest" description="Disordered" evidence="5">
    <location>
        <begin position="224"/>
        <end position="265"/>
    </location>
</feature>
<feature type="domain" description="Tyrosine specific protein phosphatases" evidence="7">
    <location>
        <begin position="610"/>
        <end position="678"/>
    </location>
</feature>
<feature type="region of interest" description="Disordered" evidence="5">
    <location>
        <begin position="361"/>
        <end position="387"/>
    </location>
</feature>
<feature type="compositionally biased region" description="Polar residues" evidence="5">
    <location>
        <begin position="366"/>
        <end position="382"/>
    </location>
</feature>
<dbReference type="eggNOG" id="KOG1716">
    <property type="taxonomic scope" value="Eukaryota"/>
</dbReference>
<dbReference type="PROSITE" id="PS50054">
    <property type="entry name" value="TYR_PHOSPHATASE_DUAL"/>
    <property type="match status" value="1"/>
</dbReference>
<dbReference type="PANTHER" id="PTHR10159">
    <property type="entry name" value="DUAL SPECIFICITY PROTEIN PHOSPHATASE"/>
    <property type="match status" value="1"/>
</dbReference>
<dbReference type="InterPro" id="IPR020422">
    <property type="entry name" value="TYR_PHOSPHATASE_DUAL_dom"/>
</dbReference>
<dbReference type="EMBL" id="CH981524">
    <property type="protein sequence ID" value="EDK42164.1"/>
    <property type="molecule type" value="Genomic_DNA"/>
</dbReference>
<dbReference type="PROSITE" id="PS00383">
    <property type="entry name" value="TYR_PHOSPHATASE_1"/>
    <property type="match status" value="1"/>
</dbReference>
<feature type="compositionally biased region" description="Polar residues" evidence="5">
    <location>
        <begin position="226"/>
        <end position="243"/>
    </location>
</feature>
<proteinExistence type="inferred from homology"/>
<evidence type="ECO:0000313" key="8">
    <source>
        <dbReference type="EMBL" id="EDK42164.1"/>
    </source>
</evidence>
<dbReference type="GO" id="GO:0017017">
    <property type="term" value="F:MAP kinase tyrosine/serine/threonine phosphatase activity"/>
    <property type="evidence" value="ECO:0007669"/>
    <property type="project" value="TreeGrafter"/>
</dbReference>
<keyword evidence="3" id="KW-0378">Hydrolase</keyword>
<evidence type="ECO:0000256" key="3">
    <source>
        <dbReference type="ARBA" id="ARBA00022801"/>
    </source>
</evidence>
<evidence type="ECO:0000313" key="9">
    <source>
        <dbReference type="Proteomes" id="UP000001996"/>
    </source>
</evidence>
<evidence type="ECO:0000259" key="6">
    <source>
        <dbReference type="PROSITE" id="PS50054"/>
    </source>
</evidence>
<dbReference type="InterPro" id="IPR016130">
    <property type="entry name" value="Tyr_Pase_AS"/>
</dbReference>
<dbReference type="InParanoid" id="A5DSK6"/>
<dbReference type="InterPro" id="IPR000340">
    <property type="entry name" value="Dual-sp_phosphatase_cat-dom"/>
</dbReference>
<keyword evidence="9" id="KW-1185">Reference proteome</keyword>
<feature type="compositionally biased region" description="Acidic residues" evidence="5">
    <location>
        <begin position="121"/>
        <end position="133"/>
    </location>
</feature>
<dbReference type="EC" id="3.1.3.48" evidence="2"/>
<dbReference type="SMART" id="SM00195">
    <property type="entry name" value="DSPc"/>
    <property type="match status" value="1"/>
</dbReference>
<feature type="compositionally biased region" description="Polar residues" evidence="5">
    <location>
        <begin position="74"/>
        <end position="93"/>
    </location>
</feature>
<dbReference type="PROSITE" id="PS50056">
    <property type="entry name" value="TYR_PHOSPHATASE_2"/>
    <property type="match status" value="1"/>
</dbReference>
<reference evidence="8 9" key="1">
    <citation type="journal article" date="2009" name="Nature">
        <title>Evolution of pathogenicity and sexual reproduction in eight Candida genomes.</title>
        <authorList>
            <person name="Butler G."/>
            <person name="Rasmussen M.D."/>
            <person name="Lin M.F."/>
            <person name="Santos M.A."/>
            <person name="Sakthikumar S."/>
            <person name="Munro C.A."/>
            <person name="Rheinbay E."/>
            <person name="Grabherr M."/>
            <person name="Forche A."/>
            <person name="Reedy J.L."/>
            <person name="Agrafioti I."/>
            <person name="Arnaud M.B."/>
            <person name="Bates S."/>
            <person name="Brown A.J."/>
            <person name="Brunke S."/>
            <person name="Costanzo M.C."/>
            <person name="Fitzpatrick D.A."/>
            <person name="de Groot P.W."/>
            <person name="Harris D."/>
            <person name="Hoyer L.L."/>
            <person name="Hube B."/>
            <person name="Klis F.M."/>
            <person name="Kodira C."/>
            <person name="Lennard N."/>
            <person name="Logue M.E."/>
            <person name="Martin R."/>
            <person name="Neiman A.M."/>
            <person name="Nikolaou E."/>
            <person name="Quail M.A."/>
            <person name="Quinn J."/>
            <person name="Santos M.C."/>
            <person name="Schmitzberger F.F."/>
            <person name="Sherlock G."/>
            <person name="Shah P."/>
            <person name="Silverstein K.A."/>
            <person name="Skrzypek M.S."/>
            <person name="Soll D."/>
            <person name="Staggs R."/>
            <person name="Stansfield I."/>
            <person name="Stumpf M.P."/>
            <person name="Sudbery P.E."/>
            <person name="Srikantha T."/>
            <person name="Zeng Q."/>
            <person name="Berman J."/>
            <person name="Berriman M."/>
            <person name="Heitman J."/>
            <person name="Gow N.A."/>
            <person name="Lorenz M.C."/>
            <person name="Birren B.W."/>
            <person name="Kellis M."/>
            <person name="Cuomo C.A."/>
        </authorList>
    </citation>
    <scope>NUCLEOTIDE SEQUENCE [LARGE SCALE GENOMIC DNA]</scope>
    <source>
        <strain evidence="9">ATCC 11503 / BCRC 21390 / CBS 2605 / JCM 1781 / NBRC 1676 / NRRL YB-4239</strain>
    </source>
</reference>
<dbReference type="VEuPathDB" id="FungiDB:LELG_00342"/>
<dbReference type="GO" id="GO:0008330">
    <property type="term" value="F:protein tyrosine/threonine phosphatase activity"/>
    <property type="evidence" value="ECO:0007669"/>
    <property type="project" value="TreeGrafter"/>
</dbReference>